<dbReference type="AlphaFoldDB" id="E0S2Y9"/>
<keyword evidence="2" id="KW-0378">Hydrolase</keyword>
<reference evidence="2 3" key="1">
    <citation type="journal article" date="2010" name="PLoS ONE">
        <title>The glycobiome of the rumen bacterium Butyrivibrio proteoclasticus B316(T) highlights adaptation to a polysaccharide-rich environment.</title>
        <authorList>
            <person name="Kelly W.J."/>
            <person name="Leahy S.C."/>
            <person name="Altermann E."/>
            <person name="Yeoman C.J."/>
            <person name="Dunne J.C."/>
            <person name="Kong Z."/>
            <person name="Pacheco D.M."/>
            <person name="Li D."/>
            <person name="Noel S.J."/>
            <person name="Moon C.D."/>
            <person name="Cookson A.L."/>
            <person name="Attwood G.T."/>
        </authorList>
    </citation>
    <scope>NUCLEOTIDE SEQUENCE [LARGE SCALE GENOMIC DNA]</scope>
    <source>
        <strain evidence="3">ATCC 51982 / DSM 14932 / B316</strain>
    </source>
</reference>
<dbReference type="Gene3D" id="3.40.50.1820">
    <property type="entry name" value="alpha/beta hydrolase"/>
    <property type="match status" value="1"/>
</dbReference>
<dbReference type="Proteomes" id="UP000001299">
    <property type="component" value="Chromosome 2"/>
</dbReference>
<evidence type="ECO:0000313" key="2">
    <source>
        <dbReference type="EMBL" id="ADL35771.1"/>
    </source>
</evidence>
<dbReference type="GO" id="GO:0016787">
    <property type="term" value="F:hydrolase activity"/>
    <property type="evidence" value="ECO:0007669"/>
    <property type="project" value="UniProtKB-KW"/>
</dbReference>
<feature type="transmembrane region" description="Helical" evidence="1">
    <location>
        <begin position="69"/>
        <end position="93"/>
    </location>
</feature>
<evidence type="ECO:0000256" key="1">
    <source>
        <dbReference type="SAM" id="Phobius"/>
    </source>
</evidence>
<dbReference type="SUPFAM" id="SSF53474">
    <property type="entry name" value="alpha/beta-Hydrolases"/>
    <property type="match status" value="1"/>
</dbReference>
<dbReference type="HOGENOM" id="CLU_105772_1_0_9"/>
<dbReference type="STRING" id="515622.bpr_III083"/>
<dbReference type="InterPro" id="IPR029058">
    <property type="entry name" value="AB_hydrolase_fold"/>
</dbReference>
<keyword evidence="1" id="KW-0472">Membrane</keyword>
<protein>
    <submittedName>
        <fullName evidence="2">Hydrolase alpha/beta fold family</fullName>
    </submittedName>
</protein>
<keyword evidence="1" id="KW-0812">Transmembrane</keyword>
<sequence length="216" mass="24911">MGFSYIRGYTMANKALIYIHGKGGTASASEQFKSFFPDHDTFGFDYKSDNPWEAESEFKEYFIRLSEKYTSITVLASSLGAYFLMISGAGVMIQKAFFVSPIVDMERLIQDMMKYANVSEDDLKAKSTIHLSDGAVLSWDYLVWVRNHPIVWNVPTFILYGEKDHLQSLETMQTFAEAVGADLTVMLNGEHWFHTDEQTEFRNRWLLDKRKGKNEY</sequence>
<evidence type="ECO:0000313" key="3">
    <source>
        <dbReference type="Proteomes" id="UP000001299"/>
    </source>
</evidence>
<keyword evidence="1" id="KW-1133">Transmembrane helix</keyword>
<name>E0S2Y9_BUTPB</name>
<organism evidence="2 3">
    <name type="scientific">Butyrivibrio proteoclasticus (strain ATCC 51982 / DSM 14932 / B316)</name>
    <name type="common">Clostridium proteoclasticum</name>
    <dbReference type="NCBI Taxonomy" id="515622"/>
    <lineage>
        <taxon>Bacteria</taxon>
        <taxon>Bacillati</taxon>
        <taxon>Bacillota</taxon>
        <taxon>Clostridia</taxon>
        <taxon>Lachnospirales</taxon>
        <taxon>Lachnospiraceae</taxon>
        <taxon>Butyrivibrio</taxon>
    </lineage>
</organism>
<accession>E0S2Y9</accession>
<proteinExistence type="predicted"/>
<keyword evidence="3" id="KW-1185">Reference proteome</keyword>
<dbReference type="EMBL" id="CP001811">
    <property type="protein sequence ID" value="ADL35771.1"/>
    <property type="molecule type" value="Genomic_DNA"/>
</dbReference>
<gene>
    <name evidence="2" type="ordered locus">bpr_III083</name>
</gene>
<dbReference type="eggNOG" id="COG1073">
    <property type="taxonomic scope" value="Bacteria"/>
</dbReference>
<dbReference type="KEGG" id="bpb:bpr_III083"/>